<gene>
    <name evidence="2" type="ORF">ACFSR9_08875</name>
</gene>
<protein>
    <recommendedName>
        <fullName evidence="4">Terminase large subunit gp17-like C-terminal domain-containing protein</fullName>
    </recommendedName>
</protein>
<proteinExistence type="predicted"/>
<dbReference type="Proteomes" id="UP001597475">
    <property type="component" value="Unassembled WGS sequence"/>
</dbReference>
<accession>A0ABW5P359</accession>
<evidence type="ECO:0000313" key="2">
    <source>
        <dbReference type="EMBL" id="MFD2609549.1"/>
    </source>
</evidence>
<evidence type="ECO:0000256" key="1">
    <source>
        <dbReference type="SAM" id="MobiDB-lite"/>
    </source>
</evidence>
<feature type="region of interest" description="Disordered" evidence="1">
    <location>
        <begin position="536"/>
        <end position="557"/>
    </location>
</feature>
<evidence type="ECO:0008006" key="4">
    <source>
        <dbReference type="Google" id="ProtNLM"/>
    </source>
</evidence>
<dbReference type="EMBL" id="JBHUMK010000037">
    <property type="protein sequence ID" value="MFD2609549.1"/>
    <property type="molecule type" value="Genomic_DNA"/>
</dbReference>
<sequence length="557" mass="61562">MPLPAEYADIAPYLNPHQRRALTQLAALEAQTPPSTERPLGNGKPAPEHYLDWLQTLFPRTYTQPLADFHHEFWERIWRMQPTRSATEFYIWPRGFSKTTNIERAVIALAARGFRYILYVKETQDQAEDSVRNIGAVLGTPEVAAHYPLLADRAVNRFGASKGWRRDRLSTASGVIVDAAGLDTSIRGLLNEGSRPDVIILDDLDGKHDTERTTKRKITTLVSDIIPAGAPTRAVIGVQNIINPLGIFTRLADLCPEHPADFLMDRFVSGPYPAVYGLEYTQAGMNEHGRPVYRITAGCSSWEGARPLPVLEAELNQMGPTAFIEEKQNEVGALAGELYKDVDLNALLIDPPPLDAFEDIIVVCDPAVTATDDSDSNGIRVGGRLSSGTIVGLYSWEGRDTVDGMLTRAILKAVEYGASRVALETNQGGDTWVTAYNATWRNLVESDEYPQVTAETRKPRMEQVKASTATGGKRERWQVTLGARERGEFREARGTHGVLFAALKRLPEHKPYDIADADSWLERLLSRRHVAAGSVRPPSAAIDSSQIGGQKKAAFRR</sequence>
<keyword evidence="3" id="KW-1185">Reference proteome</keyword>
<dbReference type="RefSeq" id="WP_386845012.1">
    <property type="nucleotide sequence ID" value="NZ_JBHUMK010000037.1"/>
</dbReference>
<evidence type="ECO:0000313" key="3">
    <source>
        <dbReference type="Proteomes" id="UP001597475"/>
    </source>
</evidence>
<comment type="caution">
    <text evidence="2">The sequence shown here is derived from an EMBL/GenBank/DDBJ whole genome shotgun (WGS) entry which is preliminary data.</text>
</comment>
<reference evidence="3" key="1">
    <citation type="journal article" date="2019" name="Int. J. Syst. Evol. Microbiol.">
        <title>The Global Catalogue of Microorganisms (GCM) 10K type strain sequencing project: providing services to taxonomists for standard genome sequencing and annotation.</title>
        <authorList>
            <consortium name="The Broad Institute Genomics Platform"/>
            <consortium name="The Broad Institute Genome Sequencing Center for Infectious Disease"/>
            <person name="Wu L."/>
            <person name="Ma J."/>
        </authorList>
    </citation>
    <scope>NUCLEOTIDE SEQUENCE [LARGE SCALE GENOMIC DNA]</scope>
    <source>
        <strain evidence="3">KCTC 33842</strain>
    </source>
</reference>
<name>A0ABW5P359_9DEIO</name>
<organism evidence="2 3">
    <name type="scientific">Deinococcus taklimakanensis</name>
    <dbReference type="NCBI Taxonomy" id="536443"/>
    <lineage>
        <taxon>Bacteria</taxon>
        <taxon>Thermotogati</taxon>
        <taxon>Deinococcota</taxon>
        <taxon>Deinococci</taxon>
        <taxon>Deinococcales</taxon>
        <taxon>Deinococcaceae</taxon>
        <taxon>Deinococcus</taxon>
    </lineage>
</organism>